<dbReference type="Pfam" id="PF01262">
    <property type="entry name" value="AlaDh_PNT_C"/>
    <property type="match status" value="1"/>
</dbReference>
<sequence length="675" mass="71496">MLIIGGDIAGLAAAEAAKAMGANVRGFDTGKVRKYAPILITKSMVGCNVEMTHPGQLHIHKGCRGVVNMGYTDLPSRMATQASSLYSNNILKLLKLFYYLECLLFFIGLAGVLGQVFFPPNAAFTEIVTTFHLAGIVAYHTVWGVIPTFHLPLMSVANAISGLTAAEGLVLMGGSCFPSSVPQTLASLAAFVSSVSIACEQCFFCPLHLIGNICLCLLFNSYTCTEMIFVGGYCTYLLSVGLISLMMYLGSGLCCVGVLAGFSSKNTSRLGNALGMNGVAGEVLARMSTAMAPGGARSLTIAKQIEISDLPQLVAAFHSLIGLAGVITCIAEYMIEYPHLDVCPSASVLKIMAYLGTYIEDVTFSGSLLAYGKLQGILNSAAFPLSGHNYLNVGLLIASLGSMIPFMLDPSYNTGLVCLFGVTGLSSIMELMLTAAIGGVDMPVVITALISYSGWALCAEGFLLDNNLMTIVGALIGSSGAILSYMVCGKMETPLTWPLLSGRKPMQIVGTPTEIGLDQAIEMIKEANSIIITPSWGLCAAKAQYPVADMVKMLNEQQQKNQLSGHMPGQLNVLLVKAGVLYDVVLEKWTTSMKIFQVRLKTLTAYMDLALVIGVNDTVNSAAQEDSSSVVTGAGQCWNSVTVMKRTLGVDYAAVDNLIFNKPNASVLLGNAKKM</sequence>
<dbReference type="Pfam" id="PF12769">
    <property type="entry name" value="PNTB_4TM"/>
    <property type="match status" value="1"/>
</dbReference>
<dbReference type="GO" id="GO:0005743">
    <property type="term" value="C:mitochondrial inner membrane"/>
    <property type="evidence" value="ECO:0007669"/>
    <property type="project" value="TreeGrafter"/>
</dbReference>
<feature type="domain" description="NADP transhydrogenase beta-like" evidence="12">
    <location>
        <begin position="246"/>
        <end position="675"/>
    </location>
</feature>
<feature type="domain" description="Alanine dehydrogenase/pyridine nucleotide transhydrogenase NAD(H)-binding" evidence="11">
    <location>
        <begin position="46"/>
        <end position="96"/>
    </location>
</feature>
<keyword evidence="15" id="KW-1185">Reference proteome</keyword>
<comment type="catalytic activity">
    <reaction evidence="9">
        <text>NAD(+) + NADPH + H(+)(in) = NADH + NADP(+) + H(+)(out)</text>
        <dbReference type="Rhea" id="RHEA:47992"/>
        <dbReference type="ChEBI" id="CHEBI:15378"/>
        <dbReference type="ChEBI" id="CHEBI:57540"/>
        <dbReference type="ChEBI" id="CHEBI:57783"/>
        <dbReference type="ChEBI" id="CHEBI:57945"/>
        <dbReference type="ChEBI" id="CHEBI:58349"/>
        <dbReference type="EC" id="7.1.1.1"/>
    </reaction>
</comment>
<evidence type="ECO:0000313" key="14">
    <source>
        <dbReference type="Ensembl" id="ENSAOWP00000006026.1"/>
    </source>
</evidence>
<feature type="transmembrane region" description="Helical" evidence="10">
    <location>
        <begin position="444"/>
        <end position="462"/>
    </location>
</feature>
<dbReference type="Pfam" id="PF02233">
    <property type="entry name" value="PNTB"/>
    <property type="match status" value="1"/>
</dbReference>
<dbReference type="EC" id="7.1.1.1" evidence="2"/>
<dbReference type="GO" id="GO:0050661">
    <property type="term" value="F:NADP binding"/>
    <property type="evidence" value="ECO:0007669"/>
    <property type="project" value="TreeGrafter"/>
</dbReference>
<dbReference type="InterPro" id="IPR007698">
    <property type="entry name" value="AlaDH/PNT_NAD(H)-bd"/>
</dbReference>
<evidence type="ECO:0000256" key="7">
    <source>
        <dbReference type="ARBA" id="ARBA00023027"/>
    </source>
</evidence>
<dbReference type="Gene3D" id="3.40.50.1220">
    <property type="entry name" value="TPP-binding domain"/>
    <property type="match status" value="1"/>
</dbReference>
<evidence type="ECO:0000256" key="1">
    <source>
        <dbReference type="ARBA" id="ARBA00004141"/>
    </source>
</evidence>
<keyword evidence="3 10" id="KW-0812">Transmembrane</keyword>
<feature type="transmembrane region" description="Helical" evidence="10">
    <location>
        <begin position="390"/>
        <end position="408"/>
    </location>
</feature>
<dbReference type="GO" id="GO:0006740">
    <property type="term" value="P:NADPH regeneration"/>
    <property type="evidence" value="ECO:0007669"/>
    <property type="project" value="TreeGrafter"/>
</dbReference>
<keyword evidence="5" id="KW-1278">Translocase</keyword>
<organism evidence="14 15">
    <name type="scientific">Apteryx owenii</name>
    <name type="common">Little spotted kiwi</name>
    <dbReference type="NCBI Taxonomy" id="8824"/>
    <lineage>
        <taxon>Eukaryota</taxon>
        <taxon>Metazoa</taxon>
        <taxon>Chordata</taxon>
        <taxon>Craniata</taxon>
        <taxon>Vertebrata</taxon>
        <taxon>Euteleostomi</taxon>
        <taxon>Archelosauria</taxon>
        <taxon>Archosauria</taxon>
        <taxon>Dinosauria</taxon>
        <taxon>Saurischia</taxon>
        <taxon>Theropoda</taxon>
        <taxon>Coelurosauria</taxon>
        <taxon>Aves</taxon>
        <taxon>Palaeognathae</taxon>
        <taxon>Apterygiformes</taxon>
        <taxon>Apterygidae</taxon>
        <taxon>Apteryx</taxon>
    </lineage>
</organism>
<proteinExistence type="predicted"/>
<dbReference type="SUPFAM" id="SSF52467">
    <property type="entry name" value="DHS-like NAD/FAD-binding domain"/>
    <property type="match status" value="1"/>
</dbReference>
<evidence type="ECO:0000256" key="3">
    <source>
        <dbReference type="ARBA" id="ARBA00022692"/>
    </source>
</evidence>
<keyword evidence="4" id="KW-0521">NADP</keyword>
<evidence type="ECO:0000256" key="6">
    <source>
        <dbReference type="ARBA" id="ARBA00022989"/>
    </source>
</evidence>
<evidence type="ECO:0000256" key="9">
    <source>
        <dbReference type="ARBA" id="ARBA00048202"/>
    </source>
</evidence>
<dbReference type="InterPro" id="IPR034300">
    <property type="entry name" value="PNTB-like"/>
</dbReference>
<dbReference type="GO" id="GO:0008750">
    <property type="term" value="F:proton-translocating NAD(P)+ transhydrogenase activity"/>
    <property type="evidence" value="ECO:0007669"/>
    <property type="project" value="UniProtKB-EC"/>
</dbReference>
<evidence type="ECO:0000313" key="15">
    <source>
        <dbReference type="Proteomes" id="UP000694424"/>
    </source>
</evidence>
<evidence type="ECO:0000259" key="13">
    <source>
        <dbReference type="Pfam" id="PF12769"/>
    </source>
</evidence>
<dbReference type="InterPro" id="IPR024605">
    <property type="entry name" value="NADP_transhyd_a_C"/>
</dbReference>
<keyword evidence="6 10" id="KW-1133">Transmembrane helix</keyword>
<evidence type="ECO:0000256" key="5">
    <source>
        <dbReference type="ARBA" id="ARBA00022967"/>
    </source>
</evidence>
<keyword evidence="8 10" id="KW-0472">Membrane</keyword>
<protein>
    <recommendedName>
        <fullName evidence="2">proton-translocating NAD(P)(+) transhydrogenase</fullName>
        <ecNumber evidence="2">7.1.1.1</ecNumber>
    </recommendedName>
</protein>
<dbReference type="Gene3D" id="3.40.50.720">
    <property type="entry name" value="NAD(P)-binding Rossmann-like Domain"/>
    <property type="match status" value="2"/>
</dbReference>
<evidence type="ECO:0000256" key="4">
    <source>
        <dbReference type="ARBA" id="ARBA00022857"/>
    </source>
</evidence>
<feature type="transmembrane region" description="Helical" evidence="10">
    <location>
        <begin position="124"/>
        <end position="146"/>
    </location>
</feature>
<feature type="domain" description="NAD(P) transhydrogenase alpha subunit C-terminal" evidence="13">
    <location>
        <begin position="128"/>
        <end position="198"/>
    </location>
</feature>
<feature type="transmembrane region" description="Helical" evidence="10">
    <location>
        <begin position="414"/>
        <end position="437"/>
    </location>
</feature>
<evidence type="ECO:0000259" key="12">
    <source>
        <dbReference type="Pfam" id="PF02233"/>
    </source>
</evidence>
<evidence type="ECO:0000256" key="8">
    <source>
        <dbReference type="ARBA" id="ARBA00023136"/>
    </source>
</evidence>
<reference evidence="14" key="1">
    <citation type="submission" date="2025-08" db="UniProtKB">
        <authorList>
            <consortium name="Ensembl"/>
        </authorList>
    </citation>
    <scope>IDENTIFICATION</scope>
</reference>
<keyword evidence="7" id="KW-0520">NAD</keyword>
<dbReference type="PANTHER" id="PTHR10160:SF30">
    <property type="entry name" value="PROTON-TRANSLOCATING NAD(P)(+) TRANSHYDROGENASE"/>
    <property type="match status" value="1"/>
</dbReference>
<evidence type="ECO:0000256" key="10">
    <source>
        <dbReference type="SAM" id="Phobius"/>
    </source>
</evidence>
<feature type="transmembrane region" description="Helical" evidence="10">
    <location>
        <begin position="313"/>
        <end position="335"/>
    </location>
</feature>
<accession>A0A8B9P2H1</accession>
<feature type="transmembrane region" description="Helical" evidence="10">
    <location>
        <begin position="236"/>
        <end position="262"/>
    </location>
</feature>
<comment type="subcellular location">
    <subcellularLocation>
        <location evidence="1">Membrane</location>
        <topology evidence="1">Multi-pass membrane protein</topology>
    </subcellularLocation>
</comment>
<dbReference type="Proteomes" id="UP000694424">
    <property type="component" value="Unplaced"/>
</dbReference>
<dbReference type="Ensembl" id="ENSAOWT00000006829.1">
    <property type="protein sequence ID" value="ENSAOWP00000006026.1"/>
    <property type="gene ID" value="ENSAOWG00000004142.1"/>
</dbReference>
<name>A0A8B9P2H1_APTOW</name>
<dbReference type="InterPro" id="IPR029035">
    <property type="entry name" value="DHS-like_NAD/FAD-binding_dom"/>
</dbReference>
<feature type="transmembrane region" description="Helical" evidence="10">
    <location>
        <begin position="468"/>
        <end position="488"/>
    </location>
</feature>
<dbReference type="AlphaFoldDB" id="A0A8B9P2H1"/>
<evidence type="ECO:0000259" key="11">
    <source>
        <dbReference type="Pfam" id="PF01262"/>
    </source>
</evidence>
<reference evidence="14" key="2">
    <citation type="submission" date="2025-09" db="UniProtKB">
        <authorList>
            <consortium name="Ensembl"/>
        </authorList>
    </citation>
    <scope>IDENTIFICATION</scope>
</reference>
<feature type="transmembrane region" description="Helical" evidence="10">
    <location>
        <begin position="209"/>
        <end position="230"/>
    </location>
</feature>
<dbReference type="PANTHER" id="PTHR10160">
    <property type="entry name" value="NAD(P) TRANSHYDROGENASE"/>
    <property type="match status" value="1"/>
</dbReference>
<feature type="transmembrane region" description="Helical" evidence="10">
    <location>
        <begin position="96"/>
        <end position="118"/>
    </location>
</feature>
<evidence type="ECO:0000256" key="2">
    <source>
        <dbReference type="ARBA" id="ARBA00012943"/>
    </source>
</evidence>